<keyword evidence="4" id="KW-1185">Reference proteome</keyword>
<dbReference type="OrthoDB" id="685036at2759"/>
<comment type="cofactor">
    <cofactor evidence="2">
        <name>heme</name>
        <dbReference type="ChEBI" id="CHEBI:30413"/>
    </cofactor>
</comment>
<protein>
    <recommendedName>
        <fullName evidence="5">Cytochrome P450</fullName>
    </recommendedName>
</protein>
<reference evidence="3" key="1">
    <citation type="submission" date="2020-07" db="EMBL/GenBank/DDBJ databases">
        <title>Genome sequence and genetic diversity analysis of an under-domesticated orphan crop, white fonio (Digitaria exilis).</title>
        <authorList>
            <person name="Bennetzen J.L."/>
            <person name="Chen S."/>
            <person name="Ma X."/>
            <person name="Wang X."/>
            <person name="Yssel A.E.J."/>
            <person name="Chaluvadi S.R."/>
            <person name="Johnson M."/>
            <person name="Gangashetty P."/>
            <person name="Hamidou F."/>
            <person name="Sanogo M.D."/>
            <person name="Zwaenepoel A."/>
            <person name="Wallace J."/>
            <person name="Van De Peer Y."/>
            <person name="Van Deynze A."/>
        </authorList>
    </citation>
    <scope>NUCLEOTIDE SEQUENCE</scope>
    <source>
        <tissue evidence="3">Leaves</tissue>
    </source>
</reference>
<dbReference type="PRINTS" id="PR00463">
    <property type="entry name" value="EP450I"/>
</dbReference>
<dbReference type="Proteomes" id="UP000636709">
    <property type="component" value="Unassembled WGS sequence"/>
</dbReference>
<evidence type="ECO:0000256" key="2">
    <source>
        <dbReference type="PIRSR" id="PIRSR602401-1"/>
    </source>
</evidence>
<evidence type="ECO:0000313" key="3">
    <source>
        <dbReference type="EMBL" id="KAF8695086.1"/>
    </source>
</evidence>
<dbReference type="GO" id="GO:0020037">
    <property type="term" value="F:heme binding"/>
    <property type="evidence" value="ECO:0007669"/>
    <property type="project" value="InterPro"/>
</dbReference>
<dbReference type="GO" id="GO:0016705">
    <property type="term" value="F:oxidoreductase activity, acting on paired donors, with incorporation or reduction of molecular oxygen"/>
    <property type="evidence" value="ECO:0007669"/>
    <property type="project" value="InterPro"/>
</dbReference>
<feature type="binding site" description="axial binding residue" evidence="2">
    <location>
        <position position="73"/>
    </location>
    <ligand>
        <name>heme</name>
        <dbReference type="ChEBI" id="CHEBI:30413"/>
    </ligand>
    <ligandPart>
        <name>Fe</name>
        <dbReference type="ChEBI" id="CHEBI:18248"/>
    </ligandPart>
</feature>
<dbReference type="GO" id="GO:0004497">
    <property type="term" value="F:monooxygenase activity"/>
    <property type="evidence" value="ECO:0007669"/>
    <property type="project" value="InterPro"/>
</dbReference>
<gene>
    <name evidence="3" type="ORF">HU200_037695</name>
</gene>
<dbReference type="EMBL" id="JACEFO010001899">
    <property type="protein sequence ID" value="KAF8695086.1"/>
    <property type="molecule type" value="Genomic_DNA"/>
</dbReference>
<dbReference type="GO" id="GO:0005506">
    <property type="term" value="F:iron ion binding"/>
    <property type="evidence" value="ECO:0007669"/>
    <property type="project" value="InterPro"/>
</dbReference>
<comment type="similarity">
    <text evidence="1">Belongs to the cytochrome P450 family.</text>
</comment>
<dbReference type="SUPFAM" id="SSF48264">
    <property type="entry name" value="Cytochrome P450"/>
    <property type="match status" value="1"/>
</dbReference>
<evidence type="ECO:0008006" key="5">
    <source>
        <dbReference type="Google" id="ProtNLM"/>
    </source>
</evidence>
<dbReference type="InterPro" id="IPR036396">
    <property type="entry name" value="Cyt_P450_sf"/>
</dbReference>
<dbReference type="InterPro" id="IPR001128">
    <property type="entry name" value="Cyt_P450"/>
</dbReference>
<sequence>MPHGAMAQGVEVGGFPVPAGTKVIVNLYVFAIMRDPALWPRSEEFVTERFMGTDMDFYGRLEFMPFGSRRRACPGLPMATRVVTMTLVSMLHAFEWRLPDGVQPGDVDTRDRFVTSLNMVTRLKAVLVPVASRLCPCPSRSQPMPRL</sequence>
<dbReference type="PANTHER" id="PTHR47950:SF48">
    <property type="entry name" value="CYTOCHROME P450 FAMILY PROTEIN, EXPRESSED"/>
    <property type="match status" value="1"/>
</dbReference>
<name>A0A835EMH2_9POAL</name>
<dbReference type="AlphaFoldDB" id="A0A835EMH2"/>
<dbReference type="Pfam" id="PF00067">
    <property type="entry name" value="p450"/>
    <property type="match status" value="1"/>
</dbReference>
<evidence type="ECO:0000256" key="1">
    <source>
        <dbReference type="ARBA" id="ARBA00010617"/>
    </source>
</evidence>
<dbReference type="Gene3D" id="1.10.630.10">
    <property type="entry name" value="Cytochrome P450"/>
    <property type="match status" value="1"/>
</dbReference>
<keyword evidence="2" id="KW-0408">Iron</keyword>
<proteinExistence type="inferred from homology"/>
<evidence type="ECO:0000313" key="4">
    <source>
        <dbReference type="Proteomes" id="UP000636709"/>
    </source>
</evidence>
<keyword evidence="2" id="KW-0349">Heme</keyword>
<keyword evidence="2" id="KW-0479">Metal-binding</keyword>
<accession>A0A835EMH2</accession>
<comment type="caution">
    <text evidence="3">The sequence shown here is derived from an EMBL/GenBank/DDBJ whole genome shotgun (WGS) entry which is preliminary data.</text>
</comment>
<dbReference type="InterPro" id="IPR002401">
    <property type="entry name" value="Cyt_P450_E_grp-I"/>
</dbReference>
<dbReference type="PANTHER" id="PTHR47950">
    <property type="entry name" value="CYTOCHROME P450, FAMILY 76, SUBFAMILY C, POLYPEPTIDE 5-RELATED"/>
    <property type="match status" value="1"/>
</dbReference>
<organism evidence="3 4">
    <name type="scientific">Digitaria exilis</name>
    <dbReference type="NCBI Taxonomy" id="1010633"/>
    <lineage>
        <taxon>Eukaryota</taxon>
        <taxon>Viridiplantae</taxon>
        <taxon>Streptophyta</taxon>
        <taxon>Embryophyta</taxon>
        <taxon>Tracheophyta</taxon>
        <taxon>Spermatophyta</taxon>
        <taxon>Magnoliopsida</taxon>
        <taxon>Liliopsida</taxon>
        <taxon>Poales</taxon>
        <taxon>Poaceae</taxon>
        <taxon>PACMAD clade</taxon>
        <taxon>Panicoideae</taxon>
        <taxon>Panicodae</taxon>
        <taxon>Paniceae</taxon>
        <taxon>Anthephorinae</taxon>
        <taxon>Digitaria</taxon>
    </lineage>
</organism>